<keyword evidence="4 8" id="KW-0677">Repeat</keyword>
<keyword evidence="11" id="KW-1185">Reference proteome</keyword>
<keyword evidence="5 8" id="KW-0539">Nucleus</keyword>
<dbReference type="PROSITE" id="PS50294">
    <property type="entry name" value="WD_REPEATS_REGION"/>
    <property type="match status" value="1"/>
</dbReference>
<dbReference type="EMBL" id="CADEPI010000002">
    <property type="protein sequence ID" value="CAB3360048.1"/>
    <property type="molecule type" value="Genomic_DNA"/>
</dbReference>
<dbReference type="GO" id="GO:0005634">
    <property type="term" value="C:nucleus"/>
    <property type="evidence" value="ECO:0007669"/>
    <property type="project" value="UniProtKB-SubCell"/>
</dbReference>
<dbReference type="InterPro" id="IPR015943">
    <property type="entry name" value="WD40/YVTN_repeat-like_dom_sf"/>
</dbReference>
<dbReference type="InterPro" id="IPR028884">
    <property type="entry name" value="Trm82"/>
</dbReference>
<evidence type="ECO:0000256" key="8">
    <source>
        <dbReference type="HAMAP-Rule" id="MF_03056"/>
    </source>
</evidence>
<dbReference type="PANTHER" id="PTHR16288">
    <property type="entry name" value="WD40 REPEAT PROTEIN 4"/>
    <property type="match status" value="1"/>
</dbReference>
<name>A0A8S1BTY9_9INSE</name>
<dbReference type="GO" id="GO:0106004">
    <property type="term" value="P:tRNA (guanine-N7)-methylation"/>
    <property type="evidence" value="ECO:0007669"/>
    <property type="project" value="UniProtKB-UniRule"/>
</dbReference>
<proteinExistence type="inferred from homology"/>
<comment type="pathway">
    <text evidence="8">tRNA modification; N(7)-methylguanine-tRNA biosynthesis.</text>
</comment>
<evidence type="ECO:0000256" key="9">
    <source>
        <dbReference type="PROSITE-ProRule" id="PRU00221"/>
    </source>
</evidence>
<dbReference type="GO" id="GO:0005829">
    <property type="term" value="C:cytosol"/>
    <property type="evidence" value="ECO:0007669"/>
    <property type="project" value="TreeGrafter"/>
</dbReference>
<dbReference type="SUPFAM" id="SSF101908">
    <property type="entry name" value="Putative isomerase YbhE"/>
    <property type="match status" value="1"/>
</dbReference>
<evidence type="ECO:0000256" key="3">
    <source>
        <dbReference type="ARBA" id="ARBA00022694"/>
    </source>
</evidence>
<comment type="subunit">
    <text evidence="7">Forms a heterodimer with the catalytic subunit Mettl1. Interacts with mei-P26 and weakly interacts with bgcn; required for the function or formation of the mei-P26-bgcn-bam-sxl complex. Interacts with nanos; may be involved in mei-P26-dependent derepression of the BMP signaling pathway. Interacts with Myc; the interaction may be mediated by mei-P26 and may be involved in the regulation of ribosome biogenesis.</text>
</comment>
<comment type="function">
    <text evidence="6">Required for the Mettl1-dependent formation of N(7)-methylguanine at position 46 (m7G46) in tRNA. In the Mettl1-wuho methyltransferase complex, it is required to stabilize and induce conformational changes of the catalytic subunit. Required for binding of nanos mRNA and repression of translation by the mei-P26-bgcn-bam-sxl complex. May cooperate with mei-P26 and nanos to derepress the BMP signaling pathway. May cooperate with mei-P26 to suppress expression of a subset of microRNAs. May cooperate with mei-P26 to regulate bam expression levels in germline cells during gametogenesis. Required to promote mitosis to meiosis transition during gametogenesis. May regulate germline cell division in part by regulating ribosome biogenesis.</text>
</comment>
<dbReference type="AlphaFoldDB" id="A0A8S1BTY9"/>
<dbReference type="HAMAP" id="MF_03056">
    <property type="entry name" value="TRM82"/>
    <property type="match status" value="1"/>
</dbReference>
<dbReference type="InterPro" id="IPR001680">
    <property type="entry name" value="WD40_rpt"/>
</dbReference>
<keyword evidence="3 8" id="KW-0819">tRNA processing</keyword>
<comment type="caution">
    <text evidence="10">The sequence shown here is derived from an EMBL/GenBank/DDBJ whole genome shotgun (WGS) entry which is preliminary data.</text>
</comment>
<feature type="repeat" description="WD" evidence="9">
    <location>
        <begin position="185"/>
        <end position="227"/>
    </location>
</feature>
<evidence type="ECO:0000256" key="4">
    <source>
        <dbReference type="ARBA" id="ARBA00022737"/>
    </source>
</evidence>
<sequence length="374" mass="41946">MASITGNKEILAVSGGNSVYLLERKNGLLQTLEPPVEDKEITTKKVPKKGETSSEHADKHMACAALSSCGRYLALATCRGTKCLLIWQLEGQTWSLISQRPIGRAASKIRFTNSASRVLIADKAGDVYSFSVTEPTKEKEWLLGHIAMLLDVTVSDDEKYIISCDRDDKIRVACFPNCYNINSYCLGHTSFVTSLSFLPHNPYILVSSSGDGCIKLWKYLEGKELLSIPVNKYVPALDGEILPIKQCSVFQVSPDASLMSVCIGSSSKCPIFKIDGTDNLQVKLLCTIGSEDQEVWWTQFTRENSMLLMKNNKMQPVEVWSWDENYDFLLNQNETELYVKHSDAFQECFSCPSIPSMLYRKNYDEPADKVKKHS</sequence>
<evidence type="ECO:0000256" key="7">
    <source>
        <dbReference type="ARBA" id="ARBA00093542"/>
    </source>
</evidence>
<reference evidence="10 11" key="1">
    <citation type="submission" date="2020-04" db="EMBL/GenBank/DDBJ databases">
        <authorList>
            <person name="Alioto T."/>
            <person name="Alioto T."/>
            <person name="Gomez Garrido J."/>
        </authorList>
    </citation>
    <scope>NUCLEOTIDE SEQUENCE [LARGE SCALE GENOMIC DNA]</scope>
</reference>
<dbReference type="OrthoDB" id="371245at2759"/>
<comment type="function">
    <text evidence="8">Required for the formation of N(7)-methylguanine at position 46 (m7G46) in tRNA. In the complex, it is required to stabilize and induce conformational changes of the catalytic subunit.</text>
</comment>
<evidence type="ECO:0000256" key="1">
    <source>
        <dbReference type="ARBA" id="ARBA00004123"/>
    </source>
</evidence>
<gene>
    <name evidence="10" type="ORF">CLODIP_2_CD07955</name>
</gene>
<evidence type="ECO:0000256" key="5">
    <source>
        <dbReference type="ARBA" id="ARBA00023242"/>
    </source>
</evidence>
<dbReference type="PROSITE" id="PS50082">
    <property type="entry name" value="WD_REPEATS_2"/>
    <property type="match status" value="1"/>
</dbReference>
<comment type="subcellular location">
    <subcellularLocation>
        <location evidence="1 8">Nucleus</location>
    </subcellularLocation>
</comment>
<protein>
    <recommendedName>
        <fullName evidence="12">WD repeat-containing protein 4 homolog</fullName>
    </recommendedName>
</protein>
<keyword evidence="2 8" id="KW-0853">WD repeat</keyword>
<dbReference type="Pfam" id="PF00400">
    <property type="entry name" value="WD40"/>
    <property type="match status" value="2"/>
</dbReference>
<evidence type="ECO:0000256" key="6">
    <source>
        <dbReference type="ARBA" id="ARBA00093337"/>
    </source>
</evidence>
<accession>A0A8S1BTY9</accession>
<comment type="similarity">
    <text evidence="8">Belongs to the WD repeat TRM82 family.</text>
</comment>
<dbReference type="PANTHER" id="PTHR16288:SF0">
    <property type="entry name" value="TRNA (GUANINE-N(7)-)-METHYLTRANSFERASE NON-CATALYTIC SUBUNIT WDR4"/>
    <property type="match status" value="1"/>
</dbReference>
<organism evidence="10 11">
    <name type="scientific">Cloeon dipterum</name>
    <dbReference type="NCBI Taxonomy" id="197152"/>
    <lineage>
        <taxon>Eukaryota</taxon>
        <taxon>Metazoa</taxon>
        <taxon>Ecdysozoa</taxon>
        <taxon>Arthropoda</taxon>
        <taxon>Hexapoda</taxon>
        <taxon>Insecta</taxon>
        <taxon>Pterygota</taxon>
        <taxon>Palaeoptera</taxon>
        <taxon>Ephemeroptera</taxon>
        <taxon>Pisciforma</taxon>
        <taxon>Baetidae</taxon>
        <taxon>Cloeon</taxon>
    </lineage>
</organism>
<evidence type="ECO:0000313" key="10">
    <source>
        <dbReference type="EMBL" id="CAB3360048.1"/>
    </source>
</evidence>
<dbReference type="GO" id="GO:0043527">
    <property type="term" value="C:tRNA methyltransferase complex"/>
    <property type="evidence" value="ECO:0007669"/>
    <property type="project" value="TreeGrafter"/>
</dbReference>
<evidence type="ECO:0000256" key="2">
    <source>
        <dbReference type="ARBA" id="ARBA00022574"/>
    </source>
</evidence>
<dbReference type="Gene3D" id="2.130.10.10">
    <property type="entry name" value="YVTN repeat-like/Quinoprotein amine dehydrogenase"/>
    <property type="match status" value="1"/>
</dbReference>
<evidence type="ECO:0008006" key="12">
    <source>
        <dbReference type="Google" id="ProtNLM"/>
    </source>
</evidence>
<dbReference type="Proteomes" id="UP000494165">
    <property type="component" value="Unassembled WGS sequence"/>
</dbReference>
<dbReference type="SMART" id="SM00320">
    <property type="entry name" value="WD40"/>
    <property type="match status" value="2"/>
</dbReference>
<evidence type="ECO:0000313" key="11">
    <source>
        <dbReference type="Proteomes" id="UP000494165"/>
    </source>
</evidence>